<evidence type="ECO:0000313" key="1">
    <source>
        <dbReference type="EMBL" id="QBK86928.1"/>
    </source>
</evidence>
<name>A0A481YUS0_9VIRU</name>
<organism evidence="1">
    <name type="scientific">Marseillevirus LCMAC103</name>
    <dbReference type="NCBI Taxonomy" id="2506604"/>
    <lineage>
        <taxon>Viruses</taxon>
        <taxon>Varidnaviria</taxon>
        <taxon>Bamfordvirae</taxon>
        <taxon>Nucleocytoviricota</taxon>
        <taxon>Megaviricetes</taxon>
        <taxon>Pimascovirales</taxon>
        <taxon>Pimascovirales incertae sedis</taxon>
        <taxon>Marseilleviridae</taxon>
    </lineage>
</organism>
<reference evidence="1" key="1">
    <citation type="journal article" date="2019" name="MBio">
        <title>Virus Genomes from Deep Sea Sediments Expand the Ocean Megavirome and Support Independent Origins of Viral Gigantism.</title>
        <authorList>
            <person name="Backstrom D."/>
            <person name="Yutin N."/>
            <person name="Jorgensen S.L."/>
            <person name="Dharamshi J."/>
            <person name="Homa F."/>
            <person name="Zaremba-Niedwiedzka K."/>
            <person name="Spang A."/>
            <person name="Wolf Y.I."/>
            <person name="Koonin E.V."/>
            <person name="Ettema T.J."/>
        </authorList>
    </citation>
    <scope>NUCLEOTIDE SEQUENCE</scope>
</reference>
<sequence>METPRIDILKFNVADVQFPVFVLGAHGAGKSVLLKEIVKTRGDDPNLVVVDGEVVENPLLLRKPPRSDRWENSRPVRDALGKGELLVAATSMLFREPDACCLLGCVFVFAGNMSRAQLREVYRLYCLPPQPFDVKTFETIATTLSEAYTAIVIDNKRHAVTWYRAASPRPRDLRWFSRAIEKTT</sequence>
<protein>
    <submittedName>
        <fullName evidence="1">Uncharacterized protein</fullName>
    </submittedName>
</protein>
<accession>A0A481YUS0</accession>
<proteinExistence type="predicted"/>
<gene>
    <name evidence="1" type="ORF">LCMAC103_02680</name>
</gene>
<dbReference type="EMBL" id="MK500338">
    <property type="protein sequence ID" value="QBK86928.1"/>
    <property type="molecule type" value="Genomic_DNA"/>
</dbReference>